<evidence type="ECO:0000313" key="2">
    <source>
        <dbReference type="Proteomes" id="UP001183410"/>
    </source>
</evidence>
<organism evidence="1 2">
    <name type="scientific">Streptomyces chisholmiae</name>
    <dbReference type="NCBI Taxonomy" id="3075540"/>
    <lineage>
        <taxon>Bacteria</taxon>
        <taxon>Bacillati</taxon>
        <taxon>Actinomycetota</taxon>
        <taxon>Actinomycetes</taxon>
        <taxon>Kitasatosporales</taxon>
        <taxon>Streptomycetaceae</taxon>
        <taxon>Streptomyces</taxon>
    </lineage>
</organism>
<comment type="caution">
    <text evidence="1">The sequence shown here is derived from an EMBL/GenBank/DDBJ whole genome shotgun (WGS) entry which is preliminary data.</text>
</comment>
<evidence type="ECO:0000313" key="1">
    <source>
        <dbReference type="EMBL" id="MDT0270626.1"/>
    </source>
</evidence>
<accession>A0ABU2K045</accession>
<proteinExistence type="predicted"/>
<reference evidence="2" key="1">
    <citation type="submission" date="2023-07" db="EMBL/GenBank/DDBJ databases">
        <title>30 novel species of actinomycetes from the DSMZ collection.</title>
        <authorList>
            <person name="Nouioui I."/>
        </authorList>
    </citation>
    <scope>NUCLEOTIDE SEQUENCE [LARGE SCALE GENOMIC DNA]</scope>
    <source>
        <strain evidence="2">DSM 44915</strain>
    </source>
</reference>
<dbReference type="RefSeq" id="WP_311670691.1">
    <property type="nucleotide sequence ID" value="NZ_JAVREO010000029.1"/>
</dbReference>
<name>A0ABU2K045_9ACTN</name>
<gene>
    <name evidence="1" type="ORF">RM844_30570</name>
</gene>
<protein>
    <submittedName>
        <fullName evidence="1">Uncharacterized protein</fullName>
    </submittedName>
</protein>
<sequence>MVRAIRVPELPGGAAIIIDDQPGSVIIWIRDTLTAGEVADMLAEVWSISEQRGLWRRMPAAA</sequence>
<keyword evidence="2" id="KW-1185">Reference proteome</keyword>
<dbReference type="EMBL" id="JAVREO010000029">
    <property type="protein sequence ID" value="MDT0270626.1"/>
    <property type="molecule type" value="Genomic_DNA"/>
</dbReference>
<dbReference type="Proteomes" id="UP001183410">
    <property type="component" value="Unassembled WGS sequence"/>
</dbReference>